<dbReference type="InterPro" id="IPR004839">
    <property type="entry name" value="Aminotransferase_I/II_large"/>
</dbReference>
<dbReference type="Proteomes" id="UP001185899">
    <property type="component" value="Unassembled WGS sequence"/>
</dbReference>
<name>A0ABU4B5T2_9NOCA</name>
<gene>
    <name evidence="8" type="ORF">R3P95_25215</name>
</gene>
<keyword evidence="8" id="KW-0808">Transferase</keyword>
<keyword evidence="5" id="KW-0804">Transcription</keyword>
<dbReference type="Gene3D" id="3.40.640.10">
    <property type="entry name" value="Type I PLP-dependent aspartate aminotransferase-like (Major domain)"/>
    <property type="match status" value="1"/>
</dbReference>
<dbReference type="Gene3D" id="1.10.10.10">
    <property type="entry name" value="Winged helix-like DNA-binding domain superfamily/Winged helix DNA-binding domain"/>
    <property type="match status" value="1"/>
</dbReference>
<dbReference type="CDD" id="cd07377">
    <property type="entry name" value="WHTH_GntR"/>
    <property type="match status" value="1"/>
</dbReference>
<dbReference type="PRINTS" id="PR00035">
    <property type="entry name" value="HTHGNTR"/>
</dbReference>
<sequence>MLPISLSITLDRADARTLPVQLADRIRSAIDDGDLQPDSRLPSTRALSVDLGIARAVVEKAYEQLVAEGWLDARRGSGNYVRHIPRAPRSIAMASSAHTTPRTPPRISLRPGIPWTPPSASDAWKRAWRDVGGTPPPGDYPDSAGTLELRTRVADLLRRARGLHTTPASIVITTGSIHGLDLALGALSAAESVEHVLALENPGYKSAAALATHRGWSLHDVPVDRDGLIVEQLDSTPPRTPAVYVTPSHQYPTGAFMPIGRRRALADWAHSNDSMIIEDDYDSEFRYGVAPLPTVVELAPDRTVYLGTVSKTLGAGIRLGWMVAPRSMVDRISATRRVIGDHPSVPVQHAMTSILRDGEWDRAVRTARRLYRARDRLVAAALARFGELRGVGAGLHTVLILDSAAARDVATSCAARGVDVPTLEHSTRSHTARGGIVVGYGSVSDDELDYAISILVEALEATLLS</sequence>
<comment type="similarity">
    <text evidence="1">In the C-terminal section; belongs to the class-I pyridoxal-phosphate-dependent aminotransferase family.</text>
</comment>
<evidence type="ECO:0000256" key="2">
    <source>
        <dbReference type="ARBA" id="ARBA00022898"/>
    </source>
</evidence>
<dbReference type="Pfam" id="PF00392">
    <property type="entry name" value="GntR"/>
    <property type="match status" value="1"/>
</dbReference>
<evidence type="ECO:0000256" key="3">
    <source>
        <dbReference type="ARBA" id="ARBA00023015"/>
    </source>
</evidence>
<organism evidence="8 9">
    <name type="scientific">Rhodococcus cercidiphylli</name>
    <dbReference type="NCBI Taxonomy" id="489916"/>
    <lineage>
        <taxon>Bacteria</taxon>
        <taxon>Bacillati</taxon>
        <taxon>Actinomycetota</taxon>
        <taxon>Actinomycetes</taxon>
        <taxon>Mycobacteriales</taxon>
        <taxon>Nocardiaceae</taxon>
        <taxon>Rhodococcus</taxon>
    </lineage>
</organism>
<keyword evidence="4" id="KW-0238">DNA-binding</keyword>
<dbReference type="InterPro" id="IPR000524">
    <property type="entry name" value="Tscrpt_reg_HTH_GntR"/>
</dbReference>
<evidence type="ECO:0000256" key="5">
    <source>
        <dbReference type="ARBA" id="ARBA00023163"/>
    </source>
</evidence>
<evidence type="ECO:0000313" key="9">
    <source>
        <dbReference type="Proteomes" id="UP001185899"/>
    </source>
</evidence>
<proteinExistence type="inferred from homology"/>
<dbReference type="Pfam" id="PF00155">
    <property type="entry name" value="Aminotran_1_2"/>
    <property type="match status" value="1"/>
</dbReference>
<dbReference type="InterPro" id="IPR015424">
    <property type="entry name" value="PyrdxlP-dep_Trfase"/>
</dbReference>
<dbReference type="InterPro" id="IPR036388">
    <property type="entry name" value="WH-like_DNA-bd_sf"/>
</dbReference>
<accession>A0ABU4B5T2</accession>
<dbReference type="InterPro" id="IPR015421">
    <property type="entry name" value="PyrdxlP-dep_Trfase_major"/>
</dbReference>
<dbReference type="SMART" id="SM00345">
    <property type="entry name" value="HTH_GNTR"/>
    <property type="match status" value="1"/>
</dbReference>
<dbReference type="PROSITE" id="PS50949">
    <property type="entry name" value="HTH_GNTR"/>
    <property type="match status" value="1"/>
</dbReference>
<evidence type="ECO:0000313" key="8">
    <source>
        <dbReference type="EMBL" id="MDV6233863.1"/>
    </source>
</evidence>
<dbReference type="InterPro" id="IPR036390">
    <property type="entry name" value="WH_DNA-bd_sf"/>
</dbReference>
<dbReference type="SUPFAM" id="SSF53383">
    <property type="entry name" value="PLP-dependent transferases"/>
    <property type="match status" value="1"/>
</dbReference>
<keyword evidence="2" id="KW-0663">Pyridoxal phosphate</keyword>
<keyword evidence="9" id="KW-1185">Reference proteome</keyword>
<keyword evidence="3" id="KW-0805">Transcription regulation</keyword>
<dbReference type="SUPFAM" id="SSF46785">
    <property type="entry name" value="Winged helix' DNA-binding domain"/>
    <property type="match status" value="1"/>
</dbReference>
<dbReference type="PANTHER" id="PTHR46577">
    <property type="entry name" value="HTH-TYPE TRANSCRIPTIONAL REGULATORY PROTEIN GABR"/>
    <property type="match status" value="1"/>
</dbReference>
<dbReference type="CDD" id="cd00609">
    <property type="entry name" value="AAT_like"/>
    <property type="match status" value="1"/>
</dbReference>
<dbReference type="InterPro" id="IPR051446">
    <property type="entry name" value="HTH_trans_reg/aminotransferase"/>
</dbReference>
<reference evidence="8 9" key="1">
    <citation type="submission" date="2023-10" db="EMBL/GenBank/DDBJ databases">
        <title>Development of a sustainable strategy for remediation of hydrocarbon-contaminated territories based on the waste exchange concept.</title>
        <authorList>
            <person name="Krivoruchko A."/>
        </authorList>
    </citation>
    <scope>NUCLEOTIDE SEQUENCE [LARGE SCALE GENOMIC DNA]</scope>
    <source>
        <strain evidence="8 9">IEGM 1322</strain>
    </source>
</reference>
<dbReference type="PANTHER" id="PTHR46577:SF1">
    <property type="entry name" value="HTH-TYPE TRANSCRIPTIONAL REGULATORY PROTEIN GABR"/>
    <property type="match status" value="1"/>
</dbReference>
<evidence type="ECO:0000256" key="6">
    <source>
        <dbReference type="SAM" id="MobiDB-lite"/>
    </source>
</evidence>
<feature type="region of interest" description="Disordered" evidence="6">
    <location>
        <begin position="94"/>
        <end position="114"/>
    </location>
</feature>
<dbReference type="RefSeq" id="WP_317549838.1">
    <property type="nucleotide sequence ID" value="NZ_JAWLKE010000014.1"/>
</dbReference>
<evidence type="ECO:0000256" key="4">
    <source>
        <dbReference type="ARBA" id="ARBA00023125"/>
    </source>
</evidence>
<comment type="caution">
    <text evidence="8">The sequence shown here is derived from an EMBL/GenBank/DDBJ whole genome shotgun (WGS) entry which is preliminary data.</text>
</comment>
<dbReference type="EMBL" id="JAWLKE010000014">
    <property type="protein sequence ID" value="MDV6233863.1"/>
    <property type="molecule type" value="Genomic_DNA"/>
</dbReference>
<evidence type="ECO:0000256" key="1">
    <source>
        <dbReference type="ARBA" id="ARBA00005384"/>
    </source>
</evidence>
<dbReference type="GO" id="GO:0008483">
    <property type="term" value="F:transaminase activity"/>
    <property type="evidence" value="ECO:0007669"/>
    <property type="project" value="UniProtKB-KW"/>
</dbReference>
<evidence type="ECO:0000259" key="7">
    <source>
        <dbReference type="PROSITE" id="PS50949"/>
    </source>
</evidence>
<feature type="domain" description="HTH gntR-type" evidence="7">
    <location>
        <begin position="16"/>
        <end position="84"/>
    </location>
</feature>
<protein>
    <submittedName>
        <fullName evidence="8">PLP-dependent aminotransferase family protein</fullName>
    </submittedName>
</protein>
<keyword evidence="8" id="KW-0032">Aminotransferase</keyword>